<keyword evidence="7" id="KW-1133">Transmembrane helix</keyword>
<dbReference type="Proteomes" id="UP000580879">
    <property type="component" value="Unassembled WGS sequence"/>
</dbReference>
<dbReference type="GO" id="GO:0034551">
    <property type="term" value="P:mitochondrial respiratory chain complex III assembly"/>
    <property type="evidence" value="ECO:0007669"/>
    <property type="project" value="InterPro"/>
</dbReference>
<evidence type="ECO:0000256" key="10">
    <source>
        <dbReference type="ARBA" id="ARBA00023310"/>
    </source>
</evidence>
<keyword evidence="8" id="KW-0496">Mitochondrion</keyword>
<evidence type="ECO:0000256" key="9">
    <source>
        <dbReference type="ARBA" id="ARBA00023136"/>
    </source>
</evidence>
<keyword evidence="12" id="KW-1185">Reference proteome</keyword>
<name>A0A7K6R7V3_9PASS</name>
<keyword evidence="5" id="KW-0812">Transmembrane</keyword>
<dbReference type="InterPro" id="IPR027896">
    <property type="entry name" value="UQCC3"/>
</dbReference>
<dbReference type="GO" id="GO:0005743">
    <property type="term" value="C:mitochondrial inner membrane"/>
    <property type="evidence" value="ECO:0007669"/>
    <property type="project" value="UniProtKB-SubCell"/>
</dbReference>
<gene>
    <name evidence="11" type="primary">Uqcc3</name>
    <name evidence="11" type="ORF">CLIRUF_R15739</name>
</gene>
<keyword evidence="10" id="KW-0066">ATP synthesis</keyword>
<evidence type="ECO:0000256" key="7">
    <source>
        <dbReference type="ARBA" id="ARBA00022989"/>
    </source>
</evidence>
<dbReference type="PANTHER" id="PTHR36465:SF1">
    <property type="entry name" value="UBIQUINOL-CYTOCHROME-C REDUCTASE COMPLEX ASSEMBLY FACTOR 3"/>
    <property type="match status" value="1"/>
</dbReference>
<evidence type="ECO:0000256" key="6">
    <source>
        <dbReference type="ARBA" id="ARBA00022792"/>
    </source>
</evidence>
<evidence type="ECO:0000256" key="4">
    <source>
        <dbReference type="ARBA" id="ARBA00016475"/>
    </source>
</evidence>
<comment type="function">
    <text evidence="1">Required for the assembly of the ubiquinol-cytochrome c reductase complex (mitochondrial respiratory chain complex III or cytochrome b-c1 complex), mediating cytochrome b recruitment and probably stabilization within the complex. Thereby, plays an important role in ATP production by mitochondria. Cardiolipin-binding protein, it may also control the cardiolipin composition of mitochondria membranes and their morphology.</text>
</comment>
<accession>A0A7K6R7V3</accession>
<keyword evidence="9" id="KW-0472">Membrane</keyword>
<feature type="non-terminal residue" evidence="11">
    <location>
        <position position="83"/>
    </location>
</feature>
<evidence type="ECO:0000256" key="1">
    <source>
        <dbReference type="ARBA" id="ARBA00002879"/>
    </source>
</evidence>
<keyword evidence="6" id="KW-0999">Mitochondrion inner membrane</keyword>
<evidence type="ECO:0000256" key="8">
    <source>
        <dbReference type="ARBA" id="ARBA00023128"/>
    </source>
</evidence>
<dbReference type="OrthoDB" id="9884264at2759"/>
<evidence type="ECO:0000256" key="2">
    <source>
        <dbReference type="ARBA" id="ARBA00004434"/>
    </source>
</evidence>
<evidence type="ECO:0000313" key="12">
    <source>
        <dbReference type="Proteomes" id="UP000580879"/>
    </source>
</evidence>
<proteinExistence type="inferred from homology"/>
<comment type="caution">
    <text evidence="11">The sequence shown here is derived from an EMBL/GenBank/DDBJ whole genome shotgun (WGS) entry which is preliminary data.</text>
</comment>
<reference evidence="11 12" key="1">
    <citation type="submission" date="2019-09" db="EMBL/GenBank/DDBJ databases">
        <title>Bird 10,000 Genomes (B10K) Project - Family phase.</title>
        <authorList>
            <person name="Zhang G."/>
        </authorList>
    </citation>
    <scope>NUCLEOTIDE SEQUENCE [LARGE SCALE GENOMIC DNA]</scope>
    <source>
        <strain evidence="11">B10K-DU-029-53</strain>
    </source>
</reference>
<evidence type="ECO:0000256" key="5">
    <source>
        <dbReference type="ARBA" id="ARBA00022692"/>
    </source>
</evidence>
<sequence>MAGDRRLPLALFRGALPIALGLMLWVAVAGGEGDRLQTLKAQPEGSPASLAQRRRHNELIMEALREASETDDNVAQRHVPWQK</sequence>
<dbReference type="Pfam" id="PF15141">
    <property type="entry name" value="UQCC3"/>
    <property type="match status" value="1"/>
</dbReference>
<evidence type="ECO:0000313" key="11">
    <source>
        <dbReference type="EMBL" id="NWW81928.1"/>
    </source>
</evidence>
<comment type="similarity">
    <text evidence="3">Belongs to the UQCC3 family.</text>
</comment>
<dbReference type="EMBL" id="VZRZ01007903">
    <property type="protein sequence ID" value="NWW81928.1"/>
    <property type="molecule type" value="Genomic_DNA"/>
</dbReference>
<dbReference type="GO" id="GO:0006754">
    <property type="term" value="P:ATP biosynthetic process"/>
    <property type="evidence" value="ECO:0007669"/>
    <property type="project" value="UniProtKB-KW"/>
</dbReference>
<dbReference type="AlphaFoldDB" id="A0A7K6R7V3"/>
<feature type="non-terminal residue" evidence="11">
    <location>
        <position position="1"/>
    </location>
</feature>
<evidence type="ECO:0000256" key="3">
    <source>
        <dbReference type="ARBA" id="ARBA00006970"/>
    </source>
</evidence>
<protein>
    <recommendedName>
        <fullName evidence="4">Ubiquinol-cytochrome-c reductase complex assembly factor 3</fullName>
    </recommendedName>
</protein>
<organism evidence="11 12">
    <name type="scientific">Climacteris rufus</name>
    <name type="common">rufous treecreeper</name>
    <dbReference type="NCBI Taxonomy" id="47695"/>
    <lineage>
        <taxon>Eukaryota</taxon>
        <taxon>Metazoa</taxon>
        <taxon>Chordata</taxon>
        <taxon>Craniata</taxon>
        <taxon>Vertebrata</taxon>
        <taxon>Euteleostomi</taxon>
        <taxon>Archelosauria</taxon>
        <taxon>Archosauria</taxon>
        <taxon>Dinosauria</taxon>
        <taxon>Saurischia</taxon>
        <taxon>Theropoda</taxon>
        <taxon>Coelurosauria</taxon>
        <taxon>Aves</taxon>
        <taxon>Neognathae</taxon>
        <taxon>Neoaves</taxon>
        <taxon>Telluraves</taxon>
        <taxon>Australaves</taxon>
        <taxon>Passeriformes</taxon>
        <taxon>Climacteridae</taxon>
        <taxon>Climacteris</taxon>
    </lineage>
</organism>
<dbReference type="PANTHER" id="PTHR36465">
    <property type="entry name" value="UBIQUINOL-CYTOCHROME-C REDUCTASE COMPLEX ASSEMBLY FACTOR 3"/>
    <property type="match status" value="1"/>
</dbReference>
<comment type="subcellular location">
    <subcellularLocation>
        <location evidence="2">Mitochondrion inner membrane</location>
        <topology evidence="2">Single-pass membrane protein</topology>
    </subcellularLocation>
</comment>